<accession>A0A9N7VYY7</accession>
<dbReference type="EMBL" id="CADEAL010004497">
    <property type="protein sequence ID" value="CAB1460866.1"/>
    <property type="molecule type" value="Genomic_DNA"/>
</dbReference>
<protein>
    <submittedName>
        <fullName evidence="1">Uncharacterized protein</fullName>
    </submittedName>
</protein>
<proteinExistence type="predicted"/>
<sequence>MFTDICTSVINLTFTISLVFVVKPLGTCRGWGSSRPVAFLSTPPENPACGTPRRFFFWGGGSSSAVPHGVSGAGAFFLFDRGVVSPAGAEGGQLEGTGYGGRRRRLWTRVGTFSRITSAAAPAGGTLCSSGGPLPAVRLGWRLAADKNCALNVKVKKFNEARVNGGCNYWHSKQVNLF</sequence>
<evidence type="ECO:0000313" key="1">
    <source>
        <dbReference type="EMBL" id="CAB1460866.1"/>
    </source>
</evidence>
<comment type="caution">
    <text evidence="1">The sequence shown here is derived from an EMBL/GenBank/DDBJ whole genome shotgun (WGS) entry which is preliminary data.</text>
</comment>
<dbReference type="AlphaFoldDB" id="A0A9N7VYY7"/>
<reference evidence="1" key="1">
    <citation type="submission" date="2020-03" db="EMBL/GenBank/DDBJ databases">
        <authorList>
            <person name="Weist P."/>
        </authorList>
    </citation>
    <scope>NUCLEOTIDE SEQUENCE</scope>
</reference>
<organism evidence="1 2">
    <name type="scientific">Pleuronectes platessa</name>
    <name type="common">European plaice</name>
    <dbReference type="NCBI Taxonomy" id="8262"/>
    <lineage>
        <taxon>Eukaryota</taxon>
        <taxon>Metazoa</taxon>
        <taxon>Chordata</taxon>
        <taxon>Craniata</taxon>
        <taxon>Vertebrata</taxon>
        <taxon>Euteleostomi</taxon>
        <taxon>Actinopterygii</taxon>
        <taxon>Neopterygii</taxon>
        <taxon>Teleostei</taxon>
        <taxon>Neoteleostei</taxon>
        <taxon>Acanthomorphata</taxon>
        <taxon>Carangaria</taxon>
        <taxon>Pleuronectiformes</taxon>
        <taxon>Pleuronectoidei</taxon>
        <taxon>Pleuronectidae</taxon>
        <taxon>Pleuronectes</taxon>
    </lineage>
</organism>
<keyword evidence="2" id="KW-1185">Reference proteome</keyword>
<name>A0A9N7VYY7_PLEPL</name>
<gene>
    <name evidence="1" type="ORF">PLEPLA_LOCUS48739</name>
</gene>
<dbReference type="Proteomes" id="UP001153269">
    <property type="component" value="Unassembled WGS sequence"/>
</dbReference>
<evidence type="ECO:0000313" key="2">
    <source>
        <dbReference type="Proteomes" id="UP001153269"/>
    </source>
</evidence>